<evidence type="ECO:0000313" key="3">
    <source>
        <dbReference type="Proteomes" id="UP000603904"/>
    </source>
</evidence>
<comment type="caution">
    <text evidence="2">The sequence shown here is derived from an EMBL/GenBank/DDBJ whole genome shotgun (WGS) entry which is preliminary data.</text>
</comment>
<dbReference type="Proteomes" id="UP000603904">
    <property type="component" value="Unassembled WGS sequence"/>
</dbReference>
<gene>
    <name evidence="2" type="ORF">Mco01_72320</name>
</gene>
<organism evidence="2 3">
    <name type="scientific">Microbispora corallina</name>
    <dbReference type="NCBI Taxonomy" id="83302"/>
    <lineage>
        <taxon>Bacteria</taxon>
        <taxon>Bacillati</taxon>
        <taxon>Actinomycetota</taxon>
        <taxon>Actinomycetes</taxon>
        <taxon>Streptosporangiales</taxon>
        <taxon>Streptosporangiaceae</taxon>
        <taxon>Microbispora</taxon>
    </lineage>
</organism>
<proteinExistence type="predicted"/>
<reference evidence="2 3" key="1">
    <citation type="submission" date="2021-01" db="EMBL/GenBank/DDBJ databases">
        <title>Whole genome shotgun sequence of Microbispora corallina NBRC 16416.</title>
        <authorList>
            <person name="Komaki H."/>
            <person name="Tamura T."/>
        </authorList>
    </citation>
    <scope>NUCLEOTIDE SEQUENCE [LARGE SCALE GENOMIC DNA]</scope>
    <source>
        <strain evidence="2 3">NBRC 16416</strain>
    </source>
</reference>
<keyword evidence="3" id="KW-1185">Reference proteome</keyword>
<accession>A0ABQ4GAY1</accession>
<evidence type="ECO:0000313" key="2">
    <source>
        <dbReference type="EMBL" id="GIH44232.1"/>
    </source>
</evidence>
<evidence type="ECO:0000256" key="1">
    <source>
        <dbReference type="SAM" id="MobiDB-lite"/>
    </source>
</evidence>
<dbReference type="EMBL" id="BOOC01000054">
    <property type="protein sequence ID" value="GIH44232.1"/>
    <property type="molecule type" value="Genomic_DNA"/>
</dbReference>
<name>A0ABQ4GAY1_9ACTN</name>
<feature type="region of interest" description="Disordered" evidence="1">
    <location>
        <begin position="1"/>
        <end position="68"/>
    </location>
</feature>
<protein>
    <submittedName>
        <fullName evidence="2">Uncharacterized protein</fullName>
    </submittedName>
</protein>
<sequence>MGKDRQGSQSNRPREDREAPDCPGHRDDAWSGRGKAPEVEEPPEYDRGSRTDGRRAAEPEGGRNRRGT</sequence>